<dbReference type="Gene3D" id="3.60.21.10">
    <property type="match status" value="1"/>
</dbReference>
<evidence type="ECO:0000259" key="4">
    <source>
        <dbReference type="Pfam" id="PF16656"/>
    </source>
</evidence>
<accession>A0A7S3Z9D5</accession>
<evidence type="ECO:0000256" key="1">
    <source>
        <dbReference type="ARBA" id="ARBA00022729"/>
    </source>
</evidence>
<dbReference type="GO" id="GO:0046872">
    <property type="term" value="F:metal ion binding"/>
    <property type="evidence" value="ECO:0007669"/>
    <property type="project" value="InterPro"/>
</dbReference>
<feature type="signal peptide" evidence="2">
    <location>
        <begin position="1"/>
        <end position="21"/>
    </location>
</feature>
<dbReference type="GO" id="GO:0003993">
    <property type="term" value="F:acid phosphatase activity"/>
    <property type="evidence" value="ECO:0007669"/>
    <property type="project" value="UniProtKB-EC"/>
</dbReference>
<organism evidence="5">
    <name type="scientific">Lotharella globosa</name>
    <dbReference type="NCBI Taxonomy" id="91324"/>
    <lineage>
        <taxon>Eukaryota</taxon>
        <taxon>Sar</taxon>
        <taxon>Rhizaria</taxon>
        <taxon>Cercozoa</taxon>
        <taxon>Chlorarachniophyceae</taxon>
        <taxon>Lotharella</taxon>
    </lineage>
</organism>
<evidence type="ECO:0000313" key="5">
    <source>
        <dbReference type="EMBL" id="CAE0676096.1"/>
    </source>
</evidence>
<comment type="catalytic activity">
    <reaction evidence="2">
        <text>a phosphate monoester + H2O = an alcohol + phosphate</text>
        <dbReference type="Rhea" id="RHEA:15017"/>
        <dbReference type="ChEBI" id="CHEBI:15377"/>
        <dbReference type="ChEBI" id="CHEBI:30879"/>
        <dbReference type="ChEBI" id="CHEBI:43474"/>
        <dbReference type="ChEBI" id="CHEBI:67140"/>
        <dbReference type="EC" id="3.1.3.2"/>
    </reaction>
</comment>
<dbReference type="SUPFAM" id="SSF56300">
    <property type="entry name" value="Metallo-dependent phosphatases"/>
    <property type="match status" value="1"/>
</dbReference>
<feature type="chain" id="PRO_5031590607" description="Purple acid phosphatase" evidence="2">
    <location>
        <begin position="22"/>
        <end position="456"/>
    </location>
</feature>
<gene>
    <name evidence="5" type="ORF">LGLO00237_LOCUS27874</name>
</gene>
<proteinExistence type="inferred from homology"/>
<dbReference type="PANTHER" id="PTHR22953:SF153">
    <property type="entry name" value="PURPLE ACID PHOSPHATASE"/>
    <property type="match status" value="1"/>
</dbReference>
<evidence type="ECO:0000256" key="2">
    <source>
        <dbReference type="RuleBase" id="RU361203"/>
    </source>
</evidence>
<dbReference type="InterPro" id="IPR004843">
    <property type="entry name" value="Calcineurin-like_PHP"/>
</dbReference>
<dbReference type="Pfam" id="PF00149">
    <property type="entry name" value="Metallophos"/>
    <property type="match status" value="1"/>
</dbReference>
<dbReference type="Gene3D" id="2.60.40.10">
    <property type="entry name" value="Immunoglobulins"/>
    <property type="match status" value="1"/>
</dbReference>
<feature type="domain" description="Purple acid phosphatase N-terminal" evidence="4">
    <location>
        <begin position="26"/>
        <end position="114"/>
    </location>
</feature>
<dbReference type="AlphaFoldDB" id="A0A7S3Z9D5"/>
<dbReference type="InterPro" id="IPR008963">
    <property type="entry name" value="Purple_acid_Pase-like_N"/>
</dbReference>
<feature type="domain" description="Calcineurin-like phosphoesterase" evidence="3">
    <location>
        <begin position="123"/>
        <end position="318"/>
    </location>
</feature>
<name>A0A7S3Z9D5_9EUKA</name>
<dbReference type="EMBL" id="HBIV01039302">
    <property type="protein sequence ID" value="CAE0676096.1"/>
    <property type="molecule type" value="Transcribed_RNA"/>
</dbReference>
<dbReference type="Pfam" id="PF16656">
    <property type="entry name" value="Pur_ac_phosph_N"/>
    <property type="match status" value="1"/>
</dbReference>
<sequence>MFLAWLVLVAVKASQFHASWSIDAPGASQTSLTVVWHTESVTEGLGVRFRPSSSEYSGYADPFRLVAGSYKNSSVEKGTMREAVLTNLRPSTEYSIQVQLSDGEWENKTYSIRTASKDNGFEFAFVADTGLEGRPDNLAIATRRVIKTIGEWNVDLVLLGGDYVYYQTDKRFGSLDNHIDKFFESIQPFASHSVIMPTYGNHEFELMENVETWKSRFSVPEGMDSGSHYAFTVGKVRFISLLAGDCHTIEPMNEAVLAWLDKELEASVNNPDYKWVIPFYHIAPFSNGHSHPSNIVLRKRLGALMEKHGIRVVLNAHDQSYERTLPLNGTSGGEWSVLSRELDCYDSETQGTIYIKTSPGGKLSNHGNSFSWFTSDDAPSYTAVRESAHHHILHVSVSDDYNEITFTVWGIPSEDYKEAHVIDEFRYTLSDNCSPARARKRTQRAGKTQQHIIEAI</sequence>
<protein>
    <recommendedName>
        <fullName evidence="2">Purple acid phosphatase</fullName>
        <ecNumber evidence="2">3.1.3.2</ecNumber>
    </recommendedName>
</protein>
<dbReference type="InterPro" id="IPR029052">
    <property type="entry name" value="Metallo-depent_PP-like"/>
</dbReference>
<dbReference type="PANTHER" id="PTHR22953">
    <property type="entry name" value="ACID PHOSPHATASE RELATED"/>
    <property type="match status" value="1"/>
</dbReference>
<dbReference type="EC" id="3.1.3.2" evidence="2"/>
<reference evidence="5" key="1">
    <citation type="submission" date="2021-01" db="EMBL/GenBank/DDBJ databases">
        <authorList>
            <person name="Corre E."/>
            <person name="Pelletier E."/>
            <person name="Niang G."/>
            <person name="Scheremetjew M."/>
            <person name="Finn R."/>
            <person name="Kale V."/>
            <person name="Holt S."/>
            <person name="Cochrane G."/>
            <person name="Meng A."/>
            <person name="Brown T."/>
            <person name="Cohen L."/>
        </authorList>
    </citation>
    <scope>NUCLEOTIDE SEQUENCE</scope>
    <source>
        <strain evidence="5">CCCM811</strain>
    </source>
</reference>
<dbReference type="InterPro" id="IPR015914">
    <property type="entry name" value="PAPs_N"/>
</dbReference>
<dbReference type="InterPro" id="IPR039331">
    <property type="entry name" value="PAPs-like"/>
</dbReference>
<dbReference type="InterPro" id="IPR013783">
    <property type="entry name" value="Ig-like_fold"/>
</dbReference>
<comment type="similarity">
    <text evidence="2">Belongs to the metallophosphoesterase superfamily. Purple acid phosphatase family.</text>
</comment>
<dbReference type="SUPFAM" id="SSF49363">
    <property type="entry name" value="Purple acid phosphatase, N-terminal domain"/>
    <property type="match status" value="1"/>
</dbReference>
<evidence type="ECO:0000259" key="3">
    <source>
        <dbReference type="Pfam" id="PF00149"/>
    </source>
</evidence>
<keyword evidence="1 2" id="KW-0732">Signal</keyword>
<keyword evidence="2" id="KW-0378">Hydrolase</keyword>